<dbReference type="Gene3D" id="3.40.50.720">
    <property type="entry name" value="NAD(P)-binding Rossmann-like Domain"/>
    <property type="match status" value="1"/>
</dbReference>
<sequence>MTNAADPRTLLVPSQPGTPRGSPKRPGPKALKPFNTGDIKVLLLEDINECAGQLLAGAGYQRAHFPAPTQRLLTSAFPRRLFRSTRFLRCRSKTRLTESILRHAKHLLAIGCFCIGTNQVDLNYATQHG</sequence>
<dbReference type="SUPFAM" id="SSF52283">
    <property type="entry name" value="Formate/glycerate dehydrogenase catalytic domain-like"/>
    <property type="match status" value="1"/>
</dbReference>
<feature type="non-terminal residue" evidence="3">
    <location>
        <position position="129"/>
    </location>
</feature>
<comment type="caution">
    <text evidence="3">The sequence shown here is derived from an EMBL/GenBank/DDBJ whole genome shotgun (WGS) entry which is preliminary data.</text>
</comment>
<dbReference type="GO" id="GO:0016616">
    <property type="term" value="F:oxidoreductase activity, acting on the CH-OH group of donors, NAD or NADP as acceptor"/>
    <property type="evidence" value="ECO:0007669"/>
    <property type="project" value="InterPro"/>
</dbReference>
<name>A0A8H8DGU5_9FUNG</name>
<dbReference type="Pfam" id="PF00389">
    <property type="entry name" value="2-Hacid_dh"/>
    <property type="match status" value="1"/>
</dbReference>
<protein>
    <recommendedName>
        <fullName evidence="2">D-isomer specific 2-hydroxyacid dehydrogenase catalytic domain-containing protein</fullName>
    </recommendedName>
</protein>
<keyword evidence="4" id="KW-1185">Reference proteome</keyword>
<accession>A0A8H8DGU5</accession>
<reference evidence="3 4" key="1">
    <citation type="journal article" name="Sci. Rep.">
        <title>Genome-scale phylogenetic analyses confirm Olpidium as the closest living zoosporic fungus to the non-flagellated, terrestrial fungi.</title>
        <authorList>
            <person name="Chang Y."/>
            <person name="Rochon D."/>
            <person name="Sekimoto S."/>
            <person name="Wang Y."/>
            <person name="Chovatia M."/>
            <person name="Sandor L."/>
            <person name="Salamov A."/>
            <person name="Grigoriev I.V."/>
            <person name="Stajich J.E."/>
            <person name="Spatafora J.W."/>
        </authorList>
    </citation>
    <scope>NUCLEOTIDE SEQUENCE [LARGE SCALE GENOMIC DNA]</scope>
    <source>
        <strain evidence="3">S191</strain>
    </source>
</reference>
<feature type="region of interest" description="Disordered" evidence="1">
    <location>
        <begin position="1"/>
        <end position="33"/>
    </location>
</feature>
<evidence type="ECO:0000256" key="1">
    <source>
        <dbReference type="SAM" id="MobiDB-lite"/>
    </source>
</evidence>
<evidence type="ECO:0000259" key="2">
    <source>
        <dbReference type="Pfam" id="PF00389"/>
    </source>
</evidence>
<feature type="domain" description="D-isomer specific 2-hydroxyacid dehydrogenase catalytic" evidence="2">
    <location>
        <begin position="82"/>
        <end position="129"/>
    </location>
</feature>
<organism evidence="3 4">
    <name type="scientific">Olpidium bornovanus</name>
    <dbReference type="NCBI Taxonomy" id="278681"/>
    <lineage>
        <taxon>Eukaryota</taxon>
        <taxon>Fungi</taxon>
        <taxon>Fungi incertae sedis</taxon>
        <taxon>Olpidiomycota</taxon>
        <taxon>Olpidiomycotina</taxon>
        <taxon>Olpidiomycetes</taxon>
        <taxon>Olpidiales</taxon>
        <taxon>Olpidiaceae</taxon>
        <taxon>Olpidium</taxon>
    </lineage>
</organism>
<gene>
    <name evidence="3" type="ORF">BJ554DRAFT_2198</name>
</gene>
<proteinExistence type="predicted"/>
<dbReference type="OrthoDB" id="418179at2759"/>
<evidence type="ECO:0000313" key="3">
    <source>
        <dbReference type="EMBL" id="KAG5457718.1"/>
    </source>
</evidence>
<evidence type="ECO:0000313" key="4">
    <source>
        <dbReference type="Proteomes" id="UP000673691"/>
    </source>
</evidence>
<dbReference type="AlphaFoldDB" id="A0A8H8DGU5"/>
<dbReference type="InterPro" id="IPR006139">
    <property type="entry name" value="D-isomer_2_OHA_DH_cat_dom"/>
</dbReference>
<dbReference type="GO" id="GO:0051287">
    <property type="term" value="F:NAD binding"/>
    <property type="evidence" value="ECO:0007669"/>
    <property type="project" value="InterPro"/>
</dbReference>
<dbReference type="Proteomes" id="UP000673691">
    <property type="component" value="Unassembled WGS sequence"/>
</dbReference>
<dbReference type="EMBL" id="JAEFCI010009597">
    <property type="protein sequence ID" value="KAG5457718.1"/>
    <property type="molecule type" value="Genomic_DNA"/>
</dbReference>